<feature type="chain" id="PRO_5039327372" evidence="1">
    <location>
        <begin position="28"/>
        <end position="867"/>
    </location>
</feature>
<dbReference type="InterPro" id="IPR013783">
    <property type="entry name" value="Ig-like_fold"/>
</dbReference>
<dbReference type="Gene3D" id="3.20.20.80">
    <property type="entry name" value="Glycosidases"/>
    <property type="match status" value="1"/>
</dbReference>
<dbReference type="SUPFAM" id="SSF51445">
    <property type="entry name" value="(Trans)glycosidases"/>
    <property type="match status" value="1"/>
</dbReference>
<evidence type="ECO:0000259" key="2">
    <source>
        <dbReference type="PROSITE" id="PS50853"/>
    </source>
</evidence>
<protein>
    <submittedName>
        <fullName evidence="3">DUF4434 domain-containing protein</fullName>
    </submittedName>
</protein>
<reference evidence="3" key="1">
    <citation type="journal article" date="2021" name="PeerJ">
        <title>Extensive microbial diversity within the chicken gut microbiome revealed by metagenomics and culture.</title>
        <authorList>
            <person name="Gilroy R."/>
            <person name="Ravi A."/>
            <person name="Getino M."/>
            <person name="Pursley I."/>
            <person name="Horton D.L."/>
            <person name="Alikhan N.F."/>
            <person name="Baker D."/>
            <person name="Gharbi K."/>
            <person name="Hall N."/>
            <person name="Watson M."/>
            <person name="Adriaenssens E.M."/>
            <person name="Foster-Nyarko E."/>
            <person name="Jarju S."/>
            <person name="Secka A."/>
            <person name="Antonio M."/>
            <person name="Oren A."/>
            <person name="Chaudhuri R.R."/>
            <person name="La Ragione R."/>
            <person name="Hildebrand F."/>
            <person name="Pallen M.J."/>
        </authorList>
    </citation>
    <scope>NUCLEOTIDE SEQUENCE</scope>
    <source>
        <strain evidence="3">ChiGjej4B4-18154</strain>
    </source>
</reference>
<dbReference type="PROSITE" id="PS50853">
    <property type="entry name" value="FN3"/>
    <property type="match status" value="1"/>
</dbReference>
<evidence type="ECO:0000256" key="1">
    <source>
        <dbReference type="SAM" id="SignalP"/>
    </source>
</evidence>
<dbReference type="Pfam" id="PF14488">
    <property type="entry name" value="DUF4434"/>
    <property type="match status" value="1"/>
</dbReference>
<dbReference type="SUPFAM" id="SSF49265">
    <property type="entry name" value="Fibronectin type III"/>
    <property type="match status" value="1"/>
</dbReference>
<dbReference type="CDD" id="cd00063">
    <property type="entry name" value="FN3"/>
    <property type="match status" value="1"/>
</dbReference>
<dbReference type="InterPro" id="IPR036116">
    <property type="entry name" value="FN3_sf"/>
</dbReference>
<comment type="caution">
    <text evidence="3">The sequence shown here is derived from an EMBL/GenBank/DDBJ whole genome shotgun (WGS) entry which is preliminary data.</text>
</comment>
<dbReference type="Proteomes" id="UP000824035">
    <property type="component" value="Unassembled WGS sequence"/>
</dbReference>
<feature type="domain" description="Fibronectin type-III" evidence="2">
    <location>
        <begin position="389"/>
        <end position="495"/>
    </location>
</feature>
<keyword evidence="1" id="KW-0732">Signal</keyword>
<dbReference type="Gene3D" id="2.60.40.10">
    <property type="entry name" value="Immunoglobulins"/>
    <property type="match status" value="1"/>
</dbReference>
<proteinExistence type="predicted"/>
<organism evidence="3 4">
    <name type="scientific">Candidatus Allofournierella merdipullorum</name>
    <dbReference type="NCBI Taxonomy" id="2838595"/>
    <lineage>
        <taxon>Bacteria</taxon>
        <taxon>Bacillati</taxon>
        <taxon>Bacillota</taxon>
        <taxon>Clostridia</taxon>
        <taxon>Eubacteriales</taxon>
        <taxon>Oscillospiraceae</taxon>
        <taxon>Allofournierella</taxon>
    </lineage>
</organism>
<dbReference type="AlphaFoldDB" id="A0A9D2J0N6"/>
<dbReference type="InterPro" id="IPR017853">
    <property type="entry name" value="GH"/>
</dbReference>
<dbReference type="InterPro" id="IPR003961">
    <property type="entry name" value="FN3_dom"/>
</dbReference>
<dbReference type="EMBL" id="DXBV01000118">
    <property type="protein sequence ID" value="HIZ31897.1"/>
    <property type="molecule type" value="Genomic_DNA"/>
</dbReference>
<name>A0A9D2J0N6_9FIRM</name>
<dbReference type="InterPro" id="IPR027849">
    <property type="entry name" value="DUF4434"/>
</dbReference>
<reference evidence="3" key="2">
    <citation type="submission" date="2021-04" db="EMBL/GenBank/DDBJ databases">
        <authorList>
            <person name="Gilroy R."/>
        </authorList>
    </citation>
    <scope>NUCLEOTIDE SEQUENCE</scope>
    <source>
        <strain evidence="3">ChiGjej4B4-18154</strain>
    </source>
</reference>
<accession>A0A9D2J0N6</accession>
<evidence type="ECO:0000313" key="4">
    <source>
        <dbReference type="Proteomes" id="UP000824035"/>
    </source>
</evidence>
<evidence type="ECO:0000313" key="3">
    <source>
        <dbReference type="EMBL" id="HIZ31897.1"/>
    </source>
</evidence>
<dbReference type="Pfam" id="PF00041">
    <property type="entry name" value="fn3"/>
    <property type="match status" value="1"/>
</dbReference>
<gene>
    <name evidence="3" type="ORF">H9813_11795</name>
</gene>
<feature type="signal peptide" evidence="1">
    <location>
        <begin position="1"/>
        <end position="27"/>
    </location>
</feature>
<sequence>MTKLLKKTACTLLALLLLTGLVPAAQAEESSQEVQQMPALTGMFVATELVTHDNPWTQEDWNHAVRQLKDAGMDKIVLQYAVQYYSESYKVYYYTPSFEDPGENVNNRQQTIEYALNACRDNGVQLWLGLHLAEDMWFSSMSAGFRDVGEDGKSEFLTTSAEFSKKVFDDLWAQYGAEYGGVIGGWYLPYEFNNTVGETARTRLVQDFYAPLTEHMKQVTPDKQIMVSPLIYPPMLTEPTQEMLNTWEMLCYDVWANSRVDIIAPQDGCGWESSVRENLPPYYEAMVRAKEAAQTERDRKGWGRAVAWNNPELYSMTGSNTMTMQRFGANMQTLDQYVEEHVSFSLHSLVYFDDLTKAGTNPTNRAFYEAYLRMVQQGGLTQPEQPIPAPSGLSAAVENEFDAALSWERLELEDPALPVAGYQIRREDVNDPEAGAILLRDVPQPAEGEQTVTTVDAQLEPGHTYRYSVYAYDGAGNLSGQPAVTEVTIDSTAVALKTVSAKQTVSPLAVSAYGLDNAPLVSGDLSALTAGGTDVRFALPEGESSVRYVLQLDNQSEQPVSFVYLNVKYSPAEGLYFPQKIEVLADGVPVNTLYPQQEYGTSMVGDVRVAISLNGATAAEKLELVITQNQQYLALAGLQASAPAAGLQMPDDYTAPANLAAGLPVVISGYAATQNFDPNASFRGTDRLVLDYGAGLITTETNLYKGGYATDLLTRGSEDLPFVSWQADGGSCRIPGKAADADRSVWLRTVGLGSSFDLTVELEAPQTIQGVSTEWLSDRDAAVFLPVYIEYYGMTQAGVEQLIGVAKRPNEAQIDFTRPAAQDNCHRPETFRYKAADTGETVYTKIIARVYVQYPANSHFVRAFSVY</sequence>